<reference evidence="1" key="4">
    <citation type="submission" date="2025-09" db="UniProtKB">
        <authorList>
            <consortium name="Ensembl"/>
        </authorList>
    </citation>
    <scope>IDENTIFICATION</scope>
    <source>
        <strain evidence="1">HNI</strain>
    </source>
</reference>
<accession>A0A3P9LLU9</accession>
<reference evidence="1" key="3">
    <citation type="submission" date="2025-08" db="UniProtKB">
        <authorList>
            <consortium name="Ensembl"/>
        </authorList>
    </citation>
    <scope>IDENTIFICATION</scope>
    <source>
        <strain evidence="1">HNI</strain>
    </source>
</reference>
<protein>
    <submittedName>
        <fullName evidence="1">Uncharacterized protein</fullName>
    </submittedName>
</protein>
<dbReference type="AlphaFoldDB" id="A0A3P9LLU9"/>
<reference evidence="1 2" key="2">
    <citation type="submission" date="2017-04" db="EMBL/GenBank/DDBJ databases">
        <title>CpG methylation of centromeres and impact of large insertions on vertebrate speciation.</title>
        <authorList>
            <person name="Ichikawa K."/>
            <person name="Yoshimura J."/>
            <person name="Morishita S."/>
        </authorList>
    </citation>
    <scope>NUCLEOTIDE SEQUENCE</scope>
    <source>
        <strain evidence="1 2">HNI</strain>
    </source>
</reference>
<reference key="1">
    <citation type="journal article" date="2007" name="Nature">
        <title>The medaka draft genome and insights into vertebrate genome evolution.</title>
        <authorList>
            <person name="Kasahara M."/>
            <person name="Naruse K."/>
            <person name="Sasaki S."/>
            <person name="Nakatani Y."/>
            <person name="Qu W."/>
            <person name="Ahsan B."/>
            <person name="Yamada T."/>
            <person name="Nagayasu Y."/>
            <person name="Doi K."/>
            <person name="Kasai Y."/>
            <person name="Jindo T."/>
            <person name="Kobayashi D."/>
            <person name="Shimada A."/>
            <person name="Toyoda A."/>
            <person name="Kuroki Y."/>
            <person name="Fujiyama A."/>
            <person name="Sasaki T."/>
            <person name="Shimizu A."/>
            <person name="Asakawa S."/>
            <person name="Shimizu N."/>
            <person name="Hashimoto S."/>
            <person name="Yang J."/>
            <person name="Lee Y."/>
            <person name="Matsushima K."/>
            <person name="Sugano S."/>
            <person name="Sakaizumi M."/>
            <person name="Narita T."/>
            <person name="Ohishi K."/>
            <person name="Haga S."/>
            <person name="Ohta F."/>
            <person name="Nomoto H."/>
            <person name="Nogata K."/>
            <person name="Morishita T."/>
            <person name="Endo T."/>
            <person name="Shin-I T."/>
            <person name="Takeda H."/>
            <person name="Morishita S."/>
            <person name="Kohara Y."/>
        </authorList>
    </citation>
    <scope>NUCLEOTIDE SEQUENCE [LARGE SCALE GENOMIC DNA]</scope>
    <source>
        <strain>Hd-rR</strain>
    </source>
</reference>
<evidence type="ECO:0000313" key="2">
    <source>
        <dbReference type="Proteomes" id="UP000265180"/>
    </source>
</evidence>
<dbReference type="Ensembl" id="ENSORLT00020013918.1">
    <property type="protein sequence ID" value="ENSORLP00020021695.1"/>
    <property type="gene ID" value="ENSORLG00020001612.1"/>
</dbReference>
<sequence>MNMMRKRRRPILNRAGSDIISAKRRVRIPFAPLMSRKILPILASLITLNKVGDTKYFSIKSESIVPKQKDKKRRGILKSCTFLAGVEPI</sequence>
<name>A0A3P9LLU9_ORYLA</name>
<organism evidence="1 2">
    <name type="scientific">Oryzias latipes</name>
    <name type="common">Japanese rice fish</name>
    <name type="synonym">Japanese killifish</name>
    <dbReference type="NCBI Taxonomy" id="8090"/>
    <lineage>
        <taxon>Eukaryota</taxon>
        <taxon>Metazoa</taxon>
        <taxon>Chordata</taxon>
        <taxon>Craniata</taxon>
        <taxon>Vertebrata</taxon>
        <taxon>Euteleostomi</taxon>
        <taxon>Actinopterygii</taxon>
        <taxon>Neopterygii</taxon>
        <taxon>Teleostei</taxon>
        <taxon>Neoteleostei</taxon>
        <taxon>Acanthomorphata</taxon>
        <taxon>Ovalentaria</taxon>
        <taxon>Atherinomorphae</taxon>
        <taxon>Beloniformes</taxon>
        <taxon>Adrianichthyidae</taxon>
        <taxon>Oryziinae</taxon>
        <taxon>Oryzias</taxon>
    </lineage>
</organism>
<evidence type="ECO:0000313" key="1">
    <source>
        <dbReference type="Ensembl" id="ENSORLP00020021695.1"/>
    </source>
</evidence>
<proteinExistence type="predicted"/>
<dbReference type="Proteomes" id="UP000265180">
    <property type="component" value="Chromosome 19"/>
</dbReference>